<dbReference type="InterPro" id="IPR000073">
    <property type="entry name" value="AB_hydrolase_1"/>
</dbReference>
<dbReference type="InterPro" id="IPR029058">
    <property type="entry name" value="AB_hydrolase_fold"/>
</dbReference>
<evidence type="ECO:0000259" key="1">
    <source>
        <dbReference type="Pfam" id="PF00561"/>
    </source>
</evidence>
<dbReference type="GO" id="GO:0016787">
    <property type="term" value="F:hydrolase activity"/>
    <property type="evidence" value="ECO:0007669"/>
    <property type="project" value="UniProtKB-KW"/>
</dbReference>
<dbReference type="SUPFAM" id="SSF53474">
    <property type="entry name" value="alpha/beta-Hydrolases"/>
    <property type="match status" value="1"/>
</dbReference>
<dbReference type="PROSITE" id="PS51318">
    <property type="entry name" value="TAT"/>
    <property type="match status" value="1"/>
</dbReference>
<evidence type="ECO:0000313" key="2">
    <source>
        <dbReference type="EMBL" id="QSQ19534.1"/>
    </source>
</evidence>
<dbReference type="PANTHER" id="PTHR42977:SF1">
    <property type="entry name" value="BLR6576 PROTEIN"/>
    <property type="match status" value="1"/>
</dbReference>
<dbReference type="InterPro" id="IPR006311">
    <property type="entry name" value="TAT_signal"/>
</dbReference>
<dbReference type="PANTHER" id="PTHR42977">
    <property type="entry name" value="HYDROLASE-RELATED"/>
    <property type="match status" value="1"/>
</dbReference>
<feature type="domain" description="AB hydrolase-1" evidence="1">
    <location>
        <begin position="82"/>
        <end position="326"/>
    </location>
</feature>
<keyword evidence="3" id="KW-1185">Reference proteome</keyword>
<protein>
    <submittedName>
        <fullName evidence="2">Alpha/beta hydrolase</fullName>
    </submittedName>
</protein>
<reference evidence="2 3" key="1">
    <citation type="submission" date="2021-02" db="EMBL/GenBank/DDBJ databases">
        <title>De Novo genome assembly of isolated myxobacteria.</title>
        <authorList>
            <person name="Stevens D.C."/>
        </authorList>
    </citation>
    <scope>NUCLEOTIDE SEQUENCE [LARGE SCALE GENOMIC DNA]</scope>
    <source>
        <strain evidence="3">SCPEA02</strain>
    </source>
</reference>
<keyword evidence="2" id="KW-0378">Hydrolase</keyword>
<sequence length="344" mass="37291">MTTPALPSPSEVSRRQVLASGGAALGAAALSACGTVSQASGPASAPVGGSQSASDAKGFRYRTVDINGLSVFVREAGDASAPTLLLLHGFPSSSFMYRELMDALKDEFHVIAPDYPGFGHSSAPLRGEWPYTFEAITDVVDALTERLGLERYALYVQDYGAPVGFRLATRHPERITGIVTQNGNAYEQGLTPLWAPIRALWANRNDAAAEAAVRGIFTREFRKMEHTTGIKDPSRINPDAMLLDQLLLERPGIADVQLDLFYDYRTNVAAYPEWQASLRKHQPPLLAVWGKNDPGFAPEGALAFKQDVPNAAVHLVDSGHFALEDHGEVIAAHVRGFLRRISRV</sequence>
<dbReference type="Gene3D" id="3.40.50.1820">
    <property type="entry name" value="alpha/beta hydrolase"/>
    <property type="match status" value="1"/>
</dbReference>
<gene>
    <name evidence="2" type="ORF">JY651_29985</name>
</gene>
<dbReference type="PRINTS" id="PR00412">
    <property type="entry name" value="EPOXHYDRLASE"/>
</dbReference>
<dbReference type="PRINTS" id="PR00111">
    <property type="entry name" value="ABHYDROLASE"/>
</dbReference>
<dbReference type="EMBL" id="CP071090">
    <property type="protein sequence ID" value="QSQ19534.1"/>
    <property type="molecule type" value="Genomic_DNA"/>
</dbReference>
<dbReference type="InterPro" id="IPR000639">
    <property type="entry name" value="Epox_hydrolase-like"/>
</dbReference>
<dbReference type="Proteomes" id="UP000662747">
    <property type="component" value="Chromosome"/>
</dbReference>
<dbReference type="InterPro" id="IPR051340">
    <property type="entry name" value="Haloalkane_dehalogenase"/>
</dbReference>
<accession>A0ABX7NQ08</accession>
<dbReference type="RefSeq" id="WP_206721118.1">
    <property type="nucleotide sequence ID" value="NZ_CP071090.1"/>
</dbReference>
<organism evidence="2 3">
    <name type="scientific">Pyxidicoccus parkwayensis</name>
    <dbReference type="NCBI Taxonomy" id="2813578"/>
    <lineage>
        <taxon>Bacteria</taxon>
        <taxon>Pseudomonadati</taxon>
        <taxon>Myxococcota</taxon>
        <taxon>Myxococcia</taxon>
        <taxon>Myxococcales</taxon>
        <taxon>Cystobacterineae</taxon>
        <taxon>Myxococcaceae</taxon>
        <taxon>Pyxidicoccus</taxon>
    </lineage>
</organism>
<dbReference type="Pfam" id="PF00561">
    <property type="entry name" value="Abhydrolase_1"/>
    <property type="match status" value="1"/>
</dbReference>
<name>A0ABX7NQ08_9BACT</name>
<evidence type="ECO:0000313" key="3">
    <source>
        <dbReference type="Proteomes" id="UP000662747"/>
    </source>
</evidence>
<proteinExistence type="predicted"/>